<reference evidence="2 3" key="1">
    <citation type="submission" date="2016-10" db="EMBL/GenBank/DDBJ databases">
        <authorList>
            <person name="de Groot N.N."/>
        </authorList>
    </citation>
    <scope>NUCLEOTIDE SEQUENCE [LARGE SCALE GENOMIC DNA]</scope>
    <source>
        <strain evidence="2 3">DSM 26130</strain>
    </source>
</reference>
<name>A0A1I2BHV9_9BACT</name>
<dbReference type="STRING" id="662367.SAMN05216167_115108"/>
<sequence>MYKVNKGVDRPPEVMGIRGMQYLTILGAGAVIMIILTAIICGISGLTPMYGFGIYLTLVMVLYTKLVGLSKKHGERGYKKNQAHKRMPTLITARDSSVYKALRQSTKK</sequence>
<dbReference type="OrthoDB" id="1273979at2"/>
<gene>
    <name evidence="2" type="ORF">SAMN05216167_115108</name>
</gene>
<keyword evidence="3" id="KW-1185">Reference proteome</keyword>
<keyword evidence="1" id="KW-0472">Membrane</keyword>
<dbReference type="Proteomes" id="UP000198598">
    <property type="component" value="Unassembled WGS sequence"/>
</dbReference>
<evidence type="ECO:0008006" key="4">
    <source>
        <dbReference type="Google" id="ProtNLM"/>
    </source>
</evidence>
<organism evidence="2 3">
    <name type="scientific">Spirosoma endophyticum</name>
    <dbReference type="NCBI Taxonomy" id="662367"/>
    <lineage>
        <taxon>Bacteria</taxon>
        <taxon>Pseudomonadati</taxon>
        <taxon>Bacteroidota</taxon>
        <taxon>Cytophagia</taxon>
        <taxon>Cytophagales</taxon>
        <taxon>Cytophagaceae</taxon>
        <taxon>Spirosoma</taxon>
    </lineage>
</organism>
<feature type="transmembrane region" description="Helical" evidence="1">
    <location>
        <begin position="21"/>
        <end position="46"/>
    </location>
</feature>
<keyword evidence="1" id="KW-1133">Transmembrane helix</keyword>
<protein>
    <recommendedName>
        <fullName evidence="4">DUF4133 domain-containing protein</fullName>
    </recommendedName>
</protein>
<evidence type="ECO:0000313" key="2">
    <source>
        <dbReference type="EMBL" id="SFE55764.1"/>
    </source>
</evidence>
<dbReference type="InterPro" id="IPR025407">
    <property type="entry name" value="DUF4133"/>
</dbReference>
<evidence type="ECO:0000256" key="1">
    <source>
        <dbReference type="SAM" id="Phobius"/>
    </source>
</evidence>
<dbReference type="RefSeq" id="WP_018622902.1">
    <property type="nucleotide sequence ID" value="NZ_FOLQ01000015.1"/>
</dbReference>
<dbReference type="Pfam" id="PF13571">
    <property type="entry name" value="DUF4133"/>
    <property type="match status" value="1"/>
</dbReference>
<evidence type="ECO:0000313" key="3">
    <source>
        <dbReference type="Proteomes" id="UP000198598"/>
    </source>
</evidence>
<proteinExistence type="predicted"/>
<dbReference type="EMBL" id="FOLQ01000015">
    <property type="protein sequence ID" value="SFE55764.1"/>
    <property type="molecule type" value="Genomic_DNA"/>
</dbReference>
<dbReference type="AlphaFoldDB" id="A0A1I2BHV9"/>
<feature type="transmembrane region" description="Helical" evidence="1">
    <location>
        <begin position="52"/>
        <end position="70"/>
    </location>
</feature>
<keyword evidence="1" id="KW-0812">Transmembrane</keyword>
<accession>A0A1I2BHV9</accession>